<dbReference type="Gene3D" id="1.10.10.10">
    <property type="entry name" value="Winged helix-like DNA-binding domain superfamily/Winged helix DNA-binding domain"/>
    <property type="match status" value="1"/>
</dbReference>
<dbReference type="PANTHER" id="PTHR43133:SF8">
    <property type="entry name" value="RNA POLYMERASE SIGMA FACTOR HI_1459-RELATED"/>
    <property type="match status" value="1"/>
</dbReference>
<dbReference type="SUPFAM" id="SSF88659">
    <property type="entry name" value="Sigma3 and sigma4 domains of RNA polymerase sigma factors"/>
    <property type="match status" value="1"/>
</dbReference>
<keyword evidence="8" id="KW-1185">Reference proteome</keyword>
<proteinExistence type="inferred from homology"/>
<dbReference type="InterPro" id="IPR014284">
    <property type="entry name" value="RNA_pol_sigma-70_dom"/>
</dbReference>
<keyword evidence="4" id="KW-0238">DNA-binding</keyword>
<evidence type="ECO:0000256" key="3">
    <source>
        <dbReference type="ARBA" id="ARBA00023082"/>
    </source>
</evidence>
<reference evidence="7 8" key="1">
    <citation type="submission" date="2018-11" db="EMBL/GenBank/DDBJ databases">
        <authorList>
            <person name="Li F."/>
        </authorList>
    </citation>
    <scope>NUCLEOTIDE SEQUENCE [LARGE SCALE GENOMIC DNA]</scope>
    <source>
        <strain evidence="7 8">KIS18-7</strain>
    </source>
</reference>
<gene>
    <name evidence="7" type="ORF">EFL95_05895</name>
</gene>
<sequence length="246" mass="26609">MPGFGPTAVVAHLASHRRNSGPSRSARTRFCAGCINRHRRCLVGGVVTISEGSGTEKSAEGGARWSASAAAFTAWRDGDREALDELVRLLSPTLWHVVRATGLDRASAEDVVQSTWLALVDKADTIANPMAVAGWLCTTARRDAWKISKNLRRELATEDDSLGWSLPSMEGPEAGVVLREDHARLRTCLTRLNERCQALLRMLAAGPRPDYAEVSDALDMPVGSIGPTRARCLDKLRVELLAEGAV</sequence>
<evidence type="ECO:0000256" key="2">
    <source>
        <dbReference type="ARBA" id="ARBA00023015"/>
    </source>
</evidence>
<evidence type="ECO:0000256" key="4">
    <source>
        <dbReference type="ARBA" id="ARBA00023125"/>
    </source>
</evidence>
<dbReference type="InterPro" id="IPR007627">
    <property type="entry name" value="RNA_pol_sigma70_r2"/>
</dbReference>
<dbReference type="EMBL" id="RJSG01000002">
    <property type="protein sequence ID" value="RNL78618.1"/>
    <property type="molecule type" value="Genomic_DNA"/>
</dbReference>
<feature type="domain" description="RNA polymerase sigma-70 region 2" evidence="6">
    <location>
        <begin position="86"/>
        <end position="143"/>
    </location>
</feature>
<accession>A0A3N0DSK9</accession>
<dbReference type="AlphaFoldDB" id="A0A3N0DSK9"/>
<dbReference type="PANTHER" id="PTHR43133">
    <property type="entry name" value="RNA POLYMERASE ECF-TYPE SIGMA FACTO"/>
    <property type="match status" value="1"/>
</dbReference>
<comment type="similarity">
    <text evidence="1">Belongs to the sigma-70 factor family. ECF subfamily.</text>
</comment>
<dbReference type="Proteomes" id="UP000277094">
    <property type="component" value="Unassembled WGS sequence"/>
</dbReference>
<dbReference type="OrthoDB" id="265863at2"/>
<comment type="caution">
    <text evidence="7">The sequence shown here is derived from an EMBL/GenBank/DDBJ whole genome shotgun (WGS) entry which is preliminary data.</text>
</comment>
<keyword evidence="5" id="KW-0804">Transcription</keyword>
<dbReference type="GO" id="GO:0016987">
    <property type="term" value="F:sigma factor activity"/>
    <property type="evidence" value="ECO:0007669"/>
    <property type="project" value="UniProtKB-KW"/>
</dbReference>
<organism evidence="7 8">
    <name type="scientific">Nocardioides marmorisolisilvae</name>
    <dbReference type="NCBI Taxonomy" id="1542737"/>
    <lineage>
        <taxon>Bacteria</taxon>
        <taxon>Bacillati</taxon>
        <taxon>Actinomycetota</taxon>
        <taxon>Actinomycetes</taxon>
        <taxon>Propionibacteriales</taxon>
        <taxon>Nocardioidaceae</taxon>
        <taxon>Nocardioides</taxon>
    </lineage>
</organism>
<keyword evidence="2" id="KW-0805">Transcription regulation</keyword>
<dbReference type="InterPro" id="IPR036388">
    <property type="entry name" value="WH-like_DNA-bd_sf"/>
</dbReference>
<dbReference type="InterPro" id="IPR013324">
    <property type="entry name" value="RNA_pol_sigma_r3/r4-like"/>
</dbReference>
<dbReference type="GO" id="GO:0006352">
    <property type="term" value="P:DNA-templated transcription initiation"/>
    <property type="evidence" value="ECO:0007669"/>
    <property type="project" value="InterPro"/>
</dbReference>
<protein>
    <submittedName>
        <fullName evidence="7">Sigma-70 family RNA polymerase sigma factor</fullName>
    </submittedName>
</protein>
<dbReference type="Pfam" id="PF04542">
    <property type="entry name" value="Sigma70_r2"/>
    <property type="match status" value="1"/>
</dbReference>
<evidence type="ECO:0000256" key="5">
    <source>
        <dbReference type="ARBA" id="ARBA00023163"/>
    </source>
</evidence>
<name>A0A3N0DSK9_9ACTN</name>
<evidence type="ECO:0000313" key="7">
    <source>
        <dbReference type="EMBL" id="RNL78618.1"/>
    </source>
</evidence>
<dbReference type="Gene3D" id="1.10.1740.10">
    <property type="match status" value="1"/>
</dbReference>
<dbReference type="InterPro" id="IPR039425">
    <property type="entry name" value="RNA_pol_sigma-70-like"/>
</dbReference>
<dbReference type="NCBIfam" id="TIGR02937">
    <property type="entry name" value="sigma70-ECF"/>
    <property type="match status" value="1"/>
</dbReference>
<dbReference type="InterPro" id="IPR013325">
    <property type="entry name" value="RNA_pol_sigma_r2"/>
</dbReference>
<dbReference type="GO" id="GO:0003677">
    <property type="term" value="F:DNA binding"/>
    <property type="evidence" value="ECO:0007669"/>
    <property type="project" value="UniProtKB-KW"/>
</dbReference>
<evidence type="ECO:0000259" key="6">
    <source>
        <dbReference type="Pfam" id="PF04542"/>
    </source>
</evidence>
<dbReference type="SUPFAM" id="SSF88946">
    <property type="entry name" value="Sigma2 domain of RNA polymerase sigma factors"/>
    <property type="match status" value="1"/>
</dbReference>
<evidence type="ECO:0000313" key="8">
    <source>
        <dbReference type="Proteomes" id="UP000277094"/>
    </source>
</evidence>
<keyword evidence="3" id="KW-0731">Sigma factor</keyword>
<evidence type="ECO:0000256" key="1">
    <source>
        <dbReference type="ARBA" id="ARBA00010641"/>
    </source>
</evidence>